<evidence type="ECO:0000313" key="4">
    <source>
        <dbReference type="Proteomes" id="UP001221757"/>
    </source>
</evidence>
<keyword evidence="1" id="KW-0175">Coiled coil</keyword>
<evidence type="ECO:0000256" key="1">
    <source>
        <dbReference type="SAM" id="Coils"/>
    </source>
</evidence>
<accession>A0AAD7D0S3</accession>
<gene>
    <name evidence="3" type="ORF">B0H17DRAFT_1183222</name>
</gene>
<feature type="compositionally biased region" description="Basic and acidic residues" evidence="2">
    <location>
        <begin position="180"/>
        <end position="205"/>
    </location>
</feature>
<dbReference type="Proteomes" id="UP001221757">
    <property type="component" value="Unassembled WGS sequence"/>
</dbReference>
<sequence length="558" mass="62500">MSSEDGQRRRLSMLMLSRSVRAQTPVHVHLPLSRSKHPRSTSSYFIPVRYRYSRKILQYSVLSLKAGLSRASQSPRRRLRRCQCREMFELGWMKTRKRDSLLAGPKSSSRLLFLLIHGSVEPGRPWELEIHIIIPPGIAERVRRNPESRSRVADGQTEPGGGSHALETHGGEPAAPHSLEPLDLRLDGARPFEPRDLRPGADIEGRPIQSVTARDGGLSPRKSRDGKAGPKDAGGRQAGPIFVGVMTGHPSHGWDAALALWSDSDASGGGGGYLLDGRGVRPSRVVRRGKVRAECRHSSGSVRSIDWDSYALQVNRLNQLYITSIDRELVRLNRKRARLDRVLQYEVLDRLMRAIDAEAIEQYPTSEEIRTLKSANFNWSNVTHNWLLRRSGHQVPPRRPRCARPRDDGARGRPCRTSMSRVRERTRHQRRHPRPSVAHAKVLIATMAAASPEPDVDWLHAVIARADAFASEGEWAERDDLDTHIAELQADKAGLERLLDCESERWLCALFCSLIEYSDSTQRVTPAGDTGRPCVDVPDSPPILCRFSATKPEAHPAK</sequence>
<protein>
    <submittedName>
        <fullName evidence="3">Uncharacterized protein</fullName>
    </submittedName>
</protein>
<name>A0AAD7D0S3_MYCRO</name>
<feature type="compositionally biased region" description="Basic residues" evidence="2">
    <location>
        <begin position="392"/>
        <end position="403"/>
    </location>
</feature>
<dbReference type="AlphaFoldDB" id="A0AAD7D0S3"/>
<feature type="region of interest" description="Disordered" evidence="2">
    <location>
        <begin position="144"/>
        <end position="239"/>
    </location>
</feature>
<proteinExistence type="predicted"/>
<feature type="coiled-coil region" evidence="1">
    <location>
        <begin position="478"/>
        <end position="505"/>
    </location>
</feature>
<dbReference type="EMBL" id="JARKIE010000162">
    <property type="protein sequence ID" value="KAJ7673423.1"/>
    <property type="molecule type" value="Genomic_DNA"/>
</dbReference>
<comment type="caution">
    <text evidence="3">The sequence shown here is derived from an EMBL/GenBank/DDBJ whole genome shotgun (WGS) entry which is preliminary data.</text>
</comment>
<feature type="region of interest" description="Disordered" evidence="2">
    <location>
        <begin position="392"/>
        <end position="436"/>
    </location>
</feature>
<evidence type="ECO:0000256" key="2">
    <source>
        <dbReference type="SAM" id="MobiDB-lite"/>
    </source>
</evidence>
<keyword evidence="4" id="KW-1185">Reference proteome</keyword>
<reference evidence="3" key="1">
    <citation type="submission" date="2023-03" db="EMBL/GenBank/DDBJ databases">
        <title>Massive genome expansion in bonnet fungi (Mycena s.s.) driven by repeated elements and novel gene families across ecological guilds.</title>
        <authorList>
            <consortium name="Lawrence Berkeley National Laboratory"/>
            <person name="Harder C.B."/>
            <person name="Miyauchi S."/>
            <person name="Viragh M."/>
            <person name="Kuo A."/>
            <person name="Thoen E."/>
            <person name="Andreopoulos B."/>
            <person name="Lu D."/>
            <person name="Skrede I."/>
            <person name="Drula E."/>
            <person name="Henrissat B."/>
            <person name="Morin E."/>
            <person name="Kohler A."/>
            <person name="Barry K."/>
            <person name="LaButti K."/>
            <person name="Morin E."/>
            <person name="Salamov A."/>
            <person name="Lipzen A."/>
            <person name="Mereny Z."/>
            <person name="Hegedus B."/>
            <person name="Baldrian P."/>
            <person name="Stursova M."/>
            <person name="Weitz H."/>
            <person name="Taylor A."/>
            <person name="Grigoriev I.V."/>
            <person name="Nagy L.G."/>
            <person name="Martin F."/>
            <person name="Kauserud H."/>
        </authorList>
    </citation>
    <scope>NUCLEOTIDE SEQUENCE</scope>
    <source>
        <strain evidence="3">CBHHK067</strain>
    </source>
</reference>
<feature type="compositionally biased region" description="Basic residues" evidence="2">
    <location>
        <begin position="424"/>
        <end position="434"/>
    </location>
</feature>
<evidence type="ECO:0000313" key="3">
    <source>
        <dbReference type="EMBL" id="KAJ7673423.1"/>
    </source>
</evidence>
<feature type="compositionally biased region" description="Basic and acidic residues" evidence="2">
    <location>
        <begin position="222"/>
        <end position="234"/>
    </location>
</feature>
<organism evidence="3 4">
    <name type="scientific">Mycena rosella</name>
    <name type="common">Pink bonnet</name>
    <name type="synonym">Agaricus rosellus</name>
    <dbReference type="NCBI Taxonomy" id="1033263"/>
    <lineage>
        <taxon>Eukaryota</taxon>
        <taxon>Fungi</taxon>
        <taxon>Dikarya</taxon>
        <taxon>Basidiomycota</taxon>
        <taxon>Agaricomycotina</taxon>
        <taxon>Agaricomycetes</taxon>
        <taxon>Agaricomycetidae</taxon>
        <taxon>Agaricales</taxon>
        <taxon>Marasmiineae</taxon>
        <taxon>Mycenaceae</taxon>
        <taxon>Mycena</taxon>
    </lineage>
</organism>